<dbReference type="Proteomes" id="UP000219621">
    <property type="component" value="Unassembled WGS sequence"/>
</dbReference>
<keyword evidence="4" id="KW-1185">Reference proteome</keyword>
<sequence length="82" mass="8717">MADRKGRSGSGRGKLLTIIVVLAVVVAGWWLFNQWNQESAVMPATGLAPVQNPTEGAPMMKGDPAQGRDEGLEGDIRQTAPD</sequence>
<keyword evidence="2" id="KW-0472">Membrane</keyword>
<keyword evidence="2" id="KW-1133">Transmembrane helix</keyword>
<feature type="compositionally biased region" description="Basic and acidic residues" evidence="1">
    <location>
        <begin position="66"/>
        <end position="76"/>
    </location>
</feature>
<dbReference type="EMBL" id="OCNJ01000016">
    <property type="protein sequence ID" value="SOE01098.1"/>
    <property type="molecule type" value="Genomic_DNA"/>
</dbReference>
<reference evidence="3 4" key="1">
    <citation type="submission" date="2017-09" db="EMBL/GenBank/DDBJ databases">
        <authorList>
            <person name="Ehlers B."/>
            <person name="Leendertz F.H."/>
        </authorList>
    </citation>
    <scope>NUCLEOTIDE SEQUENCE [LARGE SCALE GENOMIC DNA]</scope>
    <source>
        <strain evidence="3 4">USBA 140</strain>
    </source>
</reference>
<dbReference type="AlphaFoldDB" id="A0A286GZY4"/>
<evidence type="ECO:0000313" key="3">
    <source>
        <dbReference type="EMBL" id="SOE01098.1"/>
    </source>
</evidence>
<evidence type="ECO:0000256" key="1">
    <source>
        <dbReference type="SAM" id="MobiDB-lite"/>
    </source>
</evidence>
<keyword evidence="2" id="KW-0812">Transmembrane</keyword>
<evidence type="ECO:0000256" key="2">
    <source>
        <dbReference type="SAM" id="Phobius"/>
    </source>
</evidence>
<accession>A0A286GZY4</accession>
<proteinExistence type="predicted"/>
<organism evidence="3 4">
    <name type="scientific">Caenispirillum bisanense</name>
    <dbReference type="NCBI Taxonomy" id="414052"/>
    <lineage>
        <taxon>Bacteria</taxon>
        <taxon>Pseudomonadati</taxon>
        <taxon>Pseudomonadota</taxon>
        <taxon>Alphaproteobacteria</taxon>
        <taxon>Rhodospirillales</taxon>
        <taxon>Novispirillaceae</taxon>
        <taxon>Caenispirillum</taxon>
    </lineage>
</organism>
<gene>
    <name evidence="3" type="ORF">SAMN05421508_11617</name>
</gene>
<evidence type="ECO:0000313" key="4">
    <source>
        <dbReference type="Proteomes" id="UP000219621"/>
    </source>
</evidence>
<feature type="region of interest" description="Disordered" evidence="1">
    <location>
        <begin position="47"/>
        <end position="82"/>
    </location>
</feature>
<name>A0A286GZY4_9PROT</name>
<feature type="transmembrane region" description="Helical" evidence="2">
    <location>
        <begin position="12"/>
        <end position="32"/>
    </location>
</feature>
<dbReference type="RefSeq" id="WP_097281503.1">
    <property type="nucleotide sequence ID" value="NZ_OCNJ01000016.1"/>
</dbReference>
<protein>
    <submittedName>
        <fullName evidence="3">Uncharacterized protein</fullName>
    </submittedName>
</protein>